<evidence type="ECO:0000313" key="2">
    <source>
        <dbReference type="Proteomes" id="UP001148838"/>
    </source>
</evidence>
<evidence type="ECO:0000313" key="1">
    <source>
        <dbReference type="EMBL" id="KAJ4443135.1"/>
    </source>
</evidence>
<organism evidence="1 2">
    <name type="scientific">Periplaneta americana</name>
    <name type="common">American cockroach</name>
    <name type="synonym">Blatta americana</name>
    <dbReference type="NCBI Taxonomy" id="6978"/>
    <lineage>
        <taxon>Eukaryota</taxon>
        <taxon>Metazoa</taxon>
        <taxon>Ecdysozoa</taxon>
        <taxon>Arthropoda</taxon>
        <taxon>Hexapoda</taxon>
        <taxon>Insecta</taxon>
        <taxon>Pterygota</taxon>
        <taxon>Neoptera</taxon>
        <taxon>Polyneoptera</taxon>
        <taxon>Dictyoptera</taxon>
        <taxon>Blattodea</taxon>
        <taxon>Blattoidea</taxon>
        <taxon>Blattidae</taxon>
        <taxon>Blattinae</taxon>
        <taxon>Periplaneta</taxon>
    </lineage>
</organism>
<dbReference type="EMBL" id="JAJSOF020000013">
    <property type="protein sequence ID" value="KAJ4443135.1"/>
    <property type="molecule type" value="Genomic_DNA"/>
</dbReference>
<name>A0ABQ8TBB5_PERAM</name>
<proteinExistence type="predicted"/>
<reference evidence="1 2" key="1">
    <citation type="journal article" date="2022" name="Allergy">
        <title>Genome assembly and annotation of Periplaneta americana reveal a comprehensive cockroach allergen profile.</title>
        <authorList>
            <person name="Wang L."/>
            <person name="Xiong Q."/>
            <person name="Saelim N."/>
            <person name="Wang L."/>
            <person name="Nong W."/>
            <person name="Wan A.T."/>
            <person name="Shi M."/>
            <person name="Liu X."/>
            <person name="Cao Q."/>
            <person name="Hui J.H.L."/>
            <person name="Sookrung N."/>
            <person name="Leung T.F."/>
            <person name="Tungtrongchitr A."/>
            <person name="Tsui S.K.W."/>
        </authorList>
    </citation>
    <scope>NUCLEOTIDE SEQUENCE [LARGE SCALE GENOMIC DNA]</scope>
    <source>
        <strain evidence="1">PWHHKU_190912</strain>
    </source>
</reference>
<keyword evidence="2" id="KW-1185">Reference proteome</keyword>
<dbReference type="Proteomes" id="UP001148838">
    <property type="component" value="Unassembled WGS sequence"/>
</dbReference>
<protein>
    <submittedName>
        <fullName evidence="1">Uncharacterized protein</fullName>
    </submittedName>
</protein>
<sequence length="99" mass="10963">MAGLCEGDNERQGSLKAVSKGVQTVARETKRKIHMSTTFLIPLSRDIFDPGGQTVYYFLSLISIGPFKASPVGGDQRRADHVSNCDEVSFWEQNQWGEA</sequence>
<accession>A0ABQ8TBB5</accession>
<comment type="caution">
    <text evidence="1">The sequence shown here is derived from an EMBL/GenBank/DDBJ whole genome shotgun (WGS) entry which is preliminary data.</text>
</comment>
<gene>
    <name evidence="1" type="ORF">ANN_04785</name>
</gene>